<evidence type="ECO:0000259" key="4">
    <source>
        <dbReference type="Pfam" id="PF12770"/>
    </source>
</evidence>
<dbReference type="SMART" id="SM00028">
    <property type="entry name" value="TPR"/>
    <property type="match status" value="5"/>
</dbReference>
<dbReference type="InterPro" id="IPR024983">
    <property type="entry name" value="CHAT_dom"/>
</dbReference>
<dbReference type="GO" id="GO:0005680">
    <property type="term" value="C:anaphase-promoting complex"/>
    <property type="evidence" value="ECO:0007669"/>
    <property type="project" value="UniProtKB-ARBA"/>
</dbReference>
<dbReference type="Pfam" id="PF13181">
    <property type="entry name" value="TPR_8"/>
    <property type="match status" value="1"/>
</dbReference>
<name>A0A4S4K7T7_9APHY</name>
<dbReference type="InterPro" id="IPR019734">
    <property type="entry name" value="TPR_rpt"/>
</dbReference>
<evidence type="ECO:0000313" key="5">
    <source>
        <dbReference type="EMBL" id="THG93916.1"/>
    </source>
</evidence>
<proteinExistence type="inferred from homology"/>
<dbReference type="InterPro" id="IPR011990">
    <property type="entry name" value="TPR-like_helical_dom_sf"/>
</dbReference>
<dbReference type="PANTHER" id="PTHR12558">
    <property type="entry name" value="CELL DIVISION CYCLE 16,23,27"/>
    <property type="match status" value="1"/>
</dbReference>
<dbReference type="SUPFAM" id="SSF81901">
    <property type="entry name" value="HCP-like"/>
    <property type="match status" value="1"/>
</dbReference>
<evidence type="ECO:0000256" key="1">
    <source>
        <dbReference type="ARBA" id="ARBA00022803"/>
    </source>
</evidence>
<organism evidence="5 6">
    <name type="scientific">Hermanssonia centrifuga</name>
    <dbReference type="NCBI Taxonomy" id="98765"/>
    <lineage>
        <taxon>Eukaryota</taxon>
        <taxon>Fungi</taxon>
        <taxon>Dikarya</taxon>
        <taxon>Basidiomycota</taxon>
        <taxon>Agaricomycotina</taxon>
        <taxon>Agaricomycetes</taxon>
        <taxon>Polyporales</taxon>
        <taxon>Meruliaceae</taxon>
        <taxon>Hermanssonia</taxon>
    </lineage>
</organism>
<dbReference type="PROSITE" id="PS50005">
    <property type="entry name" value="TPR"/>
    <property type="match status" value="1"/>
</dbReference>
<protein>
    <recommendedName>
        <fullName evidence="4">CHAT domain-containing protein</fullName>
    </recommendedName>
</protein>
<sequence>MAVAQALMLRFMTLSEVADIDECIAYLDEVLAIPPSWEDGSPDDELHNAALSLSFLGDALTLRFNHSKNVEDADAAIENYRIALTLYSSHEPIRRKCLEALVQAFKCRFGGYGRKEDVDEAIQWQREAVSLCQIEFNEGDTNESLAGFLNGLGDLLMLRYNTFNLILDVEEATESYETALAFLLDNSEIRPQYLGDLAISLYRTFKAKGQVEHLNGAIDRVREAIACLLGGNAPLDEILGSLAQNLNQLLGDLLVDRYRKVGLIVDLEEATESYGKALVLLPDNSEKRPLYLSNLSLSLHLTFRAKGQVEDLNGAIDRLREAVACLSDGNVPVDEDEMHGSLAQKLNQLGDLLRLRYRKVGLIVDLEEATESYGKALILLPDNSEKRPFYLRDLSSSLHRTFQAKGQVEDLNGAIDRLREAIAYLSDGNVPVDEDEIHGPLAQNLNQLGDLLVARYQNGGPIVDLEEATESYGKALVLLPDNSERRPRYLRDLALSLQRTYEAKGQVEDLKGAIDRIREALACLSGGNVSSDEGETCISLGYLGLFLEARFRWTRERPDIDEAIQCQYQAMVLDPTHRGFCLDNLSTHWYALYSMTEDRSDLEQALGFSREALELCSVDDNSSRLPVIKSHMAAHLDARFRCSGRAEDLEEALKIRRGLVARAEGKIGHRVDVGDLVQSLDLQRRQDPGQLSVYDEGIKQHRDSVLPILGPYHLDFLEQLAISILHRFQRSREPEDLEEAITYLRELTALIPRGPIRHANHLSHLAGALRSRFFVFGRIEDIDDAIDSAQEAVAIVRSQASHIRDHLIVCLSVLASCLDARCIYEEAIAIWREVVSLSPPNIWTALCNLASSILSRQLKLGEPDGIEEAIVLLRKSLTLIPAEHPDRLRSLDALALAAVMRCLLGGGIENQEDVLEICHENVAAYERFPLDKDCYFAIRTLAKAYWIKGDYDEAVTHFERAVNLRYATPHSRFQTATQWAGITMQAGHSSSLRAHMKALELLDRCLTSTPTIDLQHQFLTENASTLATNAASRAIESGELEIAVQALEQGRALLWSRMRGYRHPIEKLHGLNAGLAEEFKEVCQQLEHLNVSSQHNVLGMPPILVSTTPHTPLGLDFDAKVTNNRQLLDDYERIISEIRQIDGFSSFLQATPFSTLQTAASEGPVILVNINEHRSDAMILRATETPLLVPLPENLSAVVDKLATWLIVVDHINRNEERKGVARQPKHIDLSNILQILWNTVCQPIALALQEMGHPEGSRVWWCPIGRLGALPLHAAGIYDNKGVLIEGFPNLYVSSYTPTLSSLIASRETAVKGGSGPRLLAVGQSNSLPKVKDEFFKLKSLFPSNVLEIRDGDRAESDKVLDNLQNHPWVHFACHGSLDTGSPFKSGFVLHDKKLSLRDIMQARLPNAELAFLAACHSAASESTSKTPDEVLTLAAAMQFCGFRSIVGTLWAMSDNDGPVLAEKFYTHMLCNGLDNMDVFPCTVGPRSSMLGFEWFILTQAYGTFSFFALSKPNTD</sequence>
<dbReference type="GO" id="GO:0051301">
    <property type="term" value="P:cell division"/>
    <property type="evidence" value="ECO:0007669"/>
    <property type="project" value="TreeGrafter"/>
</dbReference>
<feature type="repeat" description="TPR" evidence="3">
    <location>
        <begin position="935"/>
        <end position="968"/>
    </location>
</feature>
<evidence type="ECO:0000256" key="2">
    <source>
        <dbReference type="ARBA" id="ARBA00038210"/>
    </source>
</evidence>
<dbReference type="Gene3D" id="1.25.40.10">
    <property type="entry name" value="Tetratricopeptide repeat domain"/>
    <property type="match status" value="3"/>
</dbReference>
<keyword evidence="1 3" id="KW-0802">TPR repeat</keyword>
<comment type="similarity">
    <text evidence="2">Belongs to the APC3/CDC27 family.</text>
</comment>
<feature type="domain" description="CHAT" evidence="4">
    <location>
        <begin position="1234"/>
        <end position="1471"/>
    </location>
</feature>
<evidence type="ECO:0000256" key="3">
    <source>
        <dbReference type="PROSITE-ProRule" id="PRU00339"/>
    </source>
</evidence>
<dbReference type="EMBL" id="SGPJ01000539">
    <property type="protein sequence ID" value="THG93916.1"/>
    <property type="molecule type" value="Genomic_DNA"/>
</dbReference>
<gene>
    <name evidence="5" type="ORF">EW026_g7439</name>
</gene>
<dbReference type="Proteomes" id="UP000309038">
    <property type="component" value="Unassembled WGS sequence"/>
</dbReference>
<dbReference type="SUPFAM" id="SSF48452">
    <property type="entry name" value="TPR-like"/>
    <property type="match status" value="3"/>
</dbReference>
<dbReference type="PANTHER" id="PTHR12558:SF13">
    <property type="entry name" value="CELL DIVISION CYCLE PROTEIN 27 HOMOLOG"/>
    <property type="match status" value="1"/>
</dbReference>
<reference evidence="5 6" key="1">
    <citation type="submission" date="2019-02" db="EMBL/GenBank/DDBJ databases">
        <title>Genome sequencing of the rare red list fungi Phlebia centrifuga.</title>
        <authorList>
            <person name="Buettner E."/>
            <person name="Kellner H."/>
        </authorList>
    </citation>
    <scope>NUCLEOTIDE SEQUENCE [LARGE SCALE GENOMIC DNA]</scope>
    <source>
        <strain evidence="5 6">DSM 108282</strain>
    </source>
</reference>
<dbReference type="Pfam" id="PF12770">
    <property type="entry name" value="CHAT"/>
    <property type="match status" value="1"/>
</dbReference>
<keyword evidence="6" id="KW-1185">Reference proteome</keyword>
<comment type="caution">
    <text evidence="5">The sequence shown here is derived from an EMBL/GenBank/DDBJ whole genome shotgun (WGS) entry which is preliminary data.</text>
</comment>
<evidence type="ECO:0000313" key="6">
    <source>
        <dbReference type="Proteomes" id="UP000309038"/>
    </source>
</evidence>
<accession>A0A4S4K7T7</accession>